<accession>A0A562UC05</accession>
<name>A0A562UC05_9SPHI</name>
<sequence>MYDSKINLVIKIENQGIKLHNPLFEVYKSNNYARKPQPTHKINP</sequence>
<gene>
    <name evidence="1" type="ORF">JN11_00888</name>
</gene>
<dbReference type="EMBL" id="VLLI01000002">
    <property type="protein sequence ID" value="TWJ03350.1"/>
    <property type="molecule type" value="Genomic_DNA"/>
</dbReference>
<dbReference type="Proteomes" id="UP000317010">
    <property type="component" value="Unassembled WGS sequence"/>
</dbReference>
<organism evidence="1 2">
    <name type="scientific">Mucilaginibacter frigoritolerans</name>
    <dbReference type="NCBI Taxonomy" id="652788"/>
    <lineage>
        <taxon>Bacteria</taxon>
        <taxon>Pseudomonadati</taxon>
        <taxon>Bacteroidota</taxon>
        <taxon>Sphingobacteriia</taxon>
        <taxon>Sphingobacteriales</taxon>
        <taxon>Sphingobacteriaceae</taxon>
        <taxon>Mucilaginibacter</taxon>
    </lineage>
</organism>
<protein>
    <submittedName>
        <fullName evidence="1">Uncharacterized protein</fullName>
    </submittedName>
</protein>
<dbReference type="AlphaFoldDB" id="A0A562UC05"/>
<comment type="caution">
    <text evidence="1">The sequence shown here is derived from an EMBL/GenBank/DDBJ whole genome shotgun (WGS) entry which is preliminary data.</text>
</comment>
<reference evidence="1 2" key="1">
    <citation type="submission" date="2019-07" db="EMBL/GenBank/DDBJ databases">
        <title>Genomic Encyclopedia of Archaeal and Bacterial Type Strains, Phase II (KMG-II): from individual species to whole genera.</title>
        <authorList>
            <person name="Goeker M."/>
        </authorList>
    </citation>
    <scope>NUCLEOTIDE SEQUENCE [LARGE SCALE GENOMIC DNA]</scope>
    <source>
        <strain evidence="1 2">ATCC BAA-1854</strain>
    </source>
</reference>
<evidence type="ECO:0000313" key="2">
    <source>
        <dbReference type="Proteomes" id="UP000317010"/>
    </source>
</evidence>
<keyword evidence="2" id="KW-1185">Reference proteome</keyword>
<proteinExistence type="predicted"/>
<evidence type="ECO:0000313" key="1">
    <source>
        <dbReference type="EMBL" id="TWJ03350.1"/>
    </source>
</evidence>